<evidence type="ECO:0000313" key="2">
    <source>
        <dbReference type="EMBL" id="KAJ4480960.1"/>
    </source>
</evidence>
<dbReference type="EMBL" id="JAOTPV010000006">
    <property type="protein sequence ID" value="KAJ4480960.1"/>
    <property type="molecule type" value="Genomic_DNA"/>
</dbReference>
<evidence type="ECO:0000313" key="3">
    <source>
        <dbReference type="Proteomes" id="UP001150266"/>
    </source>
</evidence>
<feature type="compositionally biased region" description="Low complexity" evidence="1">
    <location>
        <begin position="83"/>
        <end position="92"/>
    </location>
</feature>
<feature type="compositionally biased region" description="Low complexity" evidence="1">
    <location>
        <begin position="57"/>
        <end position="71"/>
    </location>
</feature>
<dbReference type="AlphaFoldDB" id="A0A9W9AEW5"/>
<feature type="compositionally biased region" description="Polar residues" evidence="1">
    <location>
        <begin position="26"/>
        <end position="42"/>
    </location>
</feature>
<feature type="compositionally biased region" description="Low complexity" evidence="1">
    <location>
        <begin position="741"/>
        <end position="753"/>
    </location>
</feature>
<feature type="region of interest" description="Disordered" evidence="1">
    <location>
        <begin position="647"/>
        <end position="754"/>
    </location>
</feature>
<feature type="compositionally biased region" description="Low complexity" evidence="1">
    <location>
        <begin position="683"/>
        <end position="707"/>
    </location>
</feature>
<feature type="compositionally biased region" description="Basic and acidic residues" evidence="1">
    <location>
        <begin position="536"/>
        <end position="564"/>
    </location>
</feature>
<feature type="region of interest" description="Disordered" evidence="1">
    <location>
        <begin position="122"/>
        <end position="146"/>
    </location>
</feature>
<dbReference type="Proteomes" id="UP001150266">
    <property type="component" value="Unassembled WGS sequence"/>
</dbReference>
<feature type="region of interest" description="Disordered" evidence="1">
    <location>
        <begin position="469"/>
        <end position="585"/>
    </location>
</feature>
<evidence type="ECO:0000256" key="1">
    <source>
        <dbReference type="SAM" id="MobiDB-lite"/>
    </source>
</evidence>
<name>A0A9W9AEW5_9AGAR</name>
<protein>
    <submittedName>
        <fullName evidence="2">Uncharacterized protein</fullName>
    </submittedName>
</protein>
<comment type="caution">
    <text evidence="2">The sequence shown here is derived from an EMBL/GenBank/DDBJ whole genome shotgun (WGS) entry which is preliminary data.</text>
</comment>
<feature type="region of interest" description="Disordered" evidence="1">
    <location>
        <begin position="1"/>
        <end position="97"/>
    </location>
</feature>
<reference evidence="2" key="1">
    <citation type="submission" date="2022-08" db="EMBL/GenBank/DDBJ databases">
        <title>A Global Phylogenomic Analysis of the Shiitake Genus Lentinula.</title>
        <authorList>
            <consortium name="DOE Joint Genome Institute"/>
            <person name="Sierra-Patev S."/>
            <person name="Min B."/>
            <person name="Naranjo-Ortiz M."/>
            <person name="Looney B."/>
            <person name="Konkel Z."/>
            <person name="Slot J.C."/>
            <person name="Sakamoto Y."/>
            <person name="Steenwyk J.L."/>
            <person name="Rokas A."/>
            <person name="Carro J."/>
            <person name="Camarero S."/>
            <person name="Ferreira P."/>
            <person name="Molpeceres G."/>
            <person name="Ruiz-Duenas F.J."/>
            <person name="Serrano A."/>
            <person name="Henrissat B."/>
            <person name="Drula E."/>
            <person name="Hughes K.W."/>
            <person name="Mata J.L."/>
            <person name="Ishikawa N.K."/>
            <person name="Vargas-Isla R."/>
            <person name="Ushijima S."/>
            <person name="Smith C.A."/>
            <person name="Ahrendt S."/>
            <person name="Andreopoulos W."/>
            <person name="He G."/>
            <person name="Labutti K."/>
            <person name="Lipzen A."/>
            <person name="Ng V."/>
            <person name="Riley R."/>
            <person name="Sandor L."/>
            <person name="Barry K."/>
            <person name="Martinez A.T."/>
            <person name="Xiao Y."/>
            <person name="Gibbons J.G."/>
            <person name="Terashima K."/>
            <person name="Grigoriev I.V."/>
            <person name="Hibbett D.S."/>
        </authorList>
    </citation>
    <scope>NUCLEOTIDE SEQUENCE</scope>
    <source>
        <strain evidence="2">JLM2183</strain>
    </source>
</reference>
<dbReference type="OrthoDB" id="2977099at2759"/>
<feature type="compositionally biased region" description="Polar residues" evidence="1">
    <location>
        <begin position="504"/>
        <end position="520"/>
    </location>
</feature>
<organism evidence="2 3">
    <name type="scientific">Lentinula aciculospora</name>
    <dbReference type="NCBI Taxonomy" id="153920"/>
    <lineage>
        <taxon>Eukaryota</taxon>
        <taxon>Fungi</taxon>
        <taxon>Dikarya</taxon>
        <taxon>Basidiomycota</taxon>
        <taxon>Agaricomycotina</taxon>
        <taxon>Agaricomycetes</taxon>
        <taxon>Agaricomycetidae</taxon>
        <taxon>Agaricales</taxon>
        <taxon>Marasmiineae</taxon>
        <taxon>Omphalotaceae</taxon>
        <taxon>Lentinula</taxon>
    </lineage>
</organism>
<proteinExistence type="predicted"/>
<gene>
    <name evidence="2" type="ORF">J3R30DRAFT_3681823</name>
</gene>
<feature type="region of interest" description="Disordered" evidence="1">
    <location>
        <begin position="949"/>
        <end position="991"/>
    </location>
</feature>
<keyword evidence="3" id="KW-1185">Reference proteome</keyword>
<sequence>MSPASVLVALPQKASTTKNVPPDAGNSITSFSDNPAHSLNTLTEEELACARVRRPPSETNSATASSSKSVSFPQKPHSKSLNTTTSTPRTTTNLGGSHASLADALMTSISHNNLSENVYHGFSPSLSKTNGMKRSRTYGAGHGRVKRLRRNSEVEEEYAPGSWVLSKVPNSIPIPVIASAEGNNLVQEEEQQDSDADNEADLIRLFVASRDGQVSLPPSSNQSESPTTQLTDALLSIRNLNTRFIRGKNEALSSSGAKPHSDGIDVRMDVVEAEATTIGDEAQRTVDGGGNSTAMLDHNTTFSKPKAKIPVRPRQGWIFAALDENIHRKRKRGQQPSSNFYPFPTPPRIRLGCFIPREDISLATESIDGRDPDLLDHKQNDFELNVNGSQPPGGDISLSGSLVSDLDLHSDADVSSQVEIAVLDDKDDDDVPSEIDLPIDQLAEDDDAHQEEKAHAEEDVSSSISMALPTAPHKHSKSKPSVEPQIPTSSEPRRSPRKVAHTIITLTNPPRQVSNRTAATNLKRKASTSKIASTTKEVDHQEKKKPASDKRKGKAKEVEDREKITASSSSVSPLTAVDKDSNLNSNAIGTESISSALNNSFSAHTKRESYAVKSKSAAAKATHIEAAATTSSSLFAPSASTGVVTTPEVLSAPASGGGVSSTRRKRSKISRKSGKNPSTADNTTPVSKPASSASTSTTTTARSGRSANKTSGNGASNTAGTSSSIPPDVPSNEPSRSGALNSIASSNNSTTISPAGTYNPYSHLTHMTLSAPTAPPPAVPQIASQAVTQQPNLDPATNIQIVRDYLPSIQALPLQLQTYLLTALATGIPGILPPALGNVPAMQAGVGNIGNVGNVGNVPVNQNPGVAPIGNGFGTPGPLLPHSSSSSAPMVQPLSNNVYVPFSVASIPPMPAPPAHSVLQPQYTASAYPVSSAVPYTSTPSLAVYSSGSTAENYSGVPSSSQPQTSSSTISSSNEMMGNGNEHFNIEPMRVGPPRKRIKKYAGKGKKDEKNIPESFISTPAAASTSSSVSQPVQTVSESGANHNKGPVNEAHNGTVIGVMDADGEIDLNIYAPYYMDINQPTFGLM</sequence>
<feature type="compositionally biased region" description="Polar residues" evidence="1">
    <location>
        <begin position="708"/>
        <end position="725"/>
    </location>
</feature>
<feature type="compositionally biased region" description="Low complexity" evidence="1">
    <location>
        <begin position="958"/>
        <end position="973"/>
    </location>
</feature>
<feature type="compositionally biased region" description="Basic residues" evidence="1">
    <location>
        <begin position="662"/>
        <end position="674"/>
    </location>
</feature>
<accession>A0A9W9AEW5</accession>